<evidence type="ECO:0000313" key="7">
    <source>
        <dbReference type="EMBL" id="TMI90887.1"/>
    </source>
</evidence>
<dbReference type="InterPro" id="IPR022907">
    <property type="entry name" value="VapC_family"/>
</dbReference>
<feature type="binding site" evidence="5">
    <location>
        <position position="7"/>
    </location>
    <ligand>
        <name>Mg(2+)</name>
        <dbReference type="ChEBI" id="CHEBI:18420"/>
    </ligand>
</feature>
<comment type="function">
    <text evidence="5">Toxic component of a toxin-antitoxin (TA) system. An RNase.</text>
</comment>
<comment type="cofactor">
    <cofactor evidence="5">
        <name>Mg(2+)</name>
        <dbReference type="ChEBI" id="CHEBI:18420"/>
    </cofactor>
</comment>
<evidence type="ECO:0000256" key="1">
    <source>
        <dbReference type="ARBA" id="ARBA00022649"/>
    </source>
</evidence>
<dbReference type="GO" id="GO:0004540">
    <property type="term" value="F:RNA nuclease activity"/>
    <property type="evidence" value="ECO:0007669"/>
    <property type="project" value="InterPro"/>
</dbReference>
<evidence type="ECO:0000256" key="5">
    <source>
        <dbReference type="HAMAP-Rule" id="MF_00265"/>
    </source>
</evidence>
<dbReference type="InterPro" id="IPR002716">
    <property type="entry name" value="PIN_dom"/>
</dbReference>
<protein>
    <recommendedName>
        <fullName evidence="5">Ribonuclease VapC</fullName>
        <shortName evidence="5">RNase VapC</shortName>
        <ecNumber evidence="5">3.1.-.-</ecNumber>
    </recommendedName>
    <alternativeName>
        <fullName evidence="5">Toxin VapC</fullName>
    </alternativeName>
</protein>
<dbReference type="AlphaFoldDB" id="A0A537K534"/>
<dbReference type="HAMAP" id="MF_00265">
    <property type="entry name" value="VapC_Nob1"/>
    <property type="match status" value="1"/>
</dbReference>
<dbReference type="EC" id="3.1.-.-" evidence="5"/>
<evidence type="ECO:0000313" key="8">
    <source>
        <dbReference type="Proteomes" id="UP000318509"/>
    </source>
</evidence>
<accession>A0A537K534</accession>
<dbReference type="SUPFAM" id="SSF88723">
    <property type="entry name" value="PIN domain-like"/>
    <property type="match status" value="1"/>
</dbReference>
<keyword evidence="1 5" id="KW-1277">Toxin-antitoxin system</keyword>
<dbReference type="GO" id="GO:0016787">
    <property type="term" value="F:hydrolase activity"/>
    <property type="evidence" value="ECO:0007669"/>
    <property type="project" value="UniProtKB-KW"/>
</dbReference>
<comment type="caution">
    <text evidence="7">The sequence shown here is derived from an EMBL/GenBank/DDBJ whole genome shotgun (WGS) entry which is preliminary data.</text>
</comment>
<comment type="similarity">
    <text evidence="5">Belongs to the PINc/VapC protein family.</text>
</comment>
<evidence type="ECO:0000256" key="3">
    <source>
        <dbReference type="ARBA" id="ARBA00022723"/>
    </source>
</evidence>
<dbReference type="GO" id="GO:0000287">
    <property type="term" value="F:magnesium ion binding"/>
    <property type="evidence" value="ECO:0007669"/>
    <property type="project" value="UniProtKB-UniRule"/>
</dbReference>
<dbReference type="Proteomes" id="UP000318509">
    <property type="component" value="Unassembled WGS sequence"/>
</dbReference>
<gene>
    <name evidence="5" type="primary">vapC</name>
    <name evidence="7" type="ORF">E6H00_05510</name>
</gene>
<proteinExistence type="inferred from homology"/>
<dbReference type="EMBL" id="VBAK01000106">
    <property type="protein sequence ID" value="TMI90887.1"/>
    <property type="molecule type" value="Genomic_DNA"/>
</dbReference>
<dbReference type="GO" id="GO:0090729">
    <property type="term" value="F:toxin activity"/>
    <property type="evidence" value="ECO:0007669"/>
    <property type="project" value="UniProtKB-KW"/>
</dbReference>
<reference evidence="7 8" key="1">
    <citation type="journal article" date="2019" name="Nat. Microbiol.">
        <title>Mediterranean grassland soil C-N compound turnover is dependent on rainfall and depth, and is mediated by genomically divergent microorganisms.</title>
        <authorList>
            <person name="Diamond S."/>
            <person name="Andeer P.F."/>
            <person name="Li Z."/>
            <person name="Crits-Christoph A."/>
            <person name="Burstein D."/>
            <person name="Anantharaman K."/>
            <person name="Lane K.R."/>
            <person name="Thomas B.C."/>
            <person name="Pan C."/>
            <person name="Northen T.R."/>
            <person name="Banfield J.F."/>
        </authorList>
    </citation>
    <scope>NUCLEOTIDE SEQUENCE [LARGE SCALE GENOMIC DNA]</scope>
    <source>
        <strain evidence="7">NP_3</strain>
    </source>
</reference>
<dbReference type="Pfam" id="PF01850">
    <property type="entry name" value="PIN"/>
    <property type="match status" value="1"/>
</dbReference>
<sequence>MRRVLVDAGPLVALLDEGDRDHRRCVEASKHLPATALTTWPVVTEAMYLLSDAPVAQDALLAKIEGSGVRLAGLDEKDIPAMRRLMQKFRALPMDFADATLVRVAEREGIQEIFTLDRRHFAVYRPARGQAFTIIP</sequence>
<dbReference type="InterPro" id="IPR029060">
    <property type="entry name" value="PIN-like_dom_sf"/>
</dbReference>
<keyword evidence="5" id="KW-0460">Magnesium</keyword>
<keyword evidence="2 5" id="KW-0540">Nuclease</keyword>
<evidence type="ECO:0000256" key="4">
    <source>
        <dbReference type="ARBA" id="ARBA00022801"/>
    </source>
</evidence>
<feature type="binding site" evidence="5">
    <location>
        <position position="98"/>
    </location>
    <ligand>
        <name>Mg(2+)</name>
        <dbReference type="ChEBI" id="CHEBI:18420"/>
    </ligand>
</feature>
<keyword evidence="4 5" id="KW-0378">Hydrolase</keyword>
<organism evidence="7 8">
    <name type="scientific">Candidatus Segetimicrobium genomatis</name>
    <dbReference type="NCBI Taxonomy" id="2569760"/>
    <lineage>
        <taxon>Bacteria</taxon>
        <taxon>Bacillati</taxon>
        <taxon>Candidatus Sysuimicrobiota</taxon>
        <taxon>Candidatus Sysuimicrobiia</taxon>
        <taxon>Candidatus Sysuimicrobiales</taxon>
        <taxon>Candidatus Segetimicrobiaceae</taxon>
        <taxon>Candidatus Segetimicrobium</taxon>
    </lineage>
</organism>
<keyword evidence="5" id="KW-0800">Toxin</keyword>
<keyword evidence="3 5" id="KW-0479">Metal-binding</keyword>
<evidence type="ECO:0000256" key="2">
    <source>
        <dbReference type="ARBA" id="ARBA00022722"/>
    </source>
</evidence>
<feature type="domain" description="PIN" evidence="6">
    <location>
        <begin position="4"/>
        <end position="123"/>
    </location>
</feature>
<evidence type="ECO:0000259" key="6">
    <source>
        <dbReference type="Pfam" id="PF01850"/>
    </source>
</evidence>
<name>A0A537K534_9BACT</name>
<dbReference type="Gene3D" id="3.40.50.1010">
    <property type="entry name" value="5'-nuclease"/>
    <property type="match status" value="1"/>
</dbReference>